<accession>A0ABM7UTG7</accession>
<organism evidence="2 3">
    <name type="scientific">Leptospira kobayashii</name>
    <dbReference type="NCBI Taxonomy" id="1917830"/>
    <lineage>
        <taxon>Bacteria</taxon>
        <taxon>Pseudomonadati</taxon>
        <taxon>Spirochaetota</taxon>
        <taxon>Spirochaetia</taxon>
        <taxon>Leptospirales</taxon>
        <taxon>Leptospiraceae</taxon>
        <taxon>Leptospira</taxon>
    </lineage>
</organism>
<dbReference type="EMBL" id="AP025028">
    <property type="protein sequence ID" value="BDA80214.1"/>
    <property type="molecule type" value="Genomic_DNA"/>
</dbReference>
<sequence length="287" mass="33442">MTYIKKIESWLREIEELLCNFISAIKIKEFRNDPYSGVTILIHPYSYDTALSIEQQKLQISIKRKFLEWKEHFNLLIEKVPLDLKKEALQSIEYIENQIELDSNWHTKSTPSGNVKEIKKHIEKIYNIIKLYDNIEATILIPDTNSLIIQQNLETYKTLAGEKITILLIPTVFSELDKLKIIHRDEEFRKKVNKIINQIKGYRTQGNLGDGVTVSKTITVKIVAKEPNFKNTLSWLDKENNDDRIIASVLEYQIENPSNNIYLITADINLQNKAELAKIPFFEPPEP</sequence>
<dbReference type="RefSeq" id="WP_109020886.1">
    <property type="nucleotide sequence ID" value="NZ_AP025028.1"/>
</dbReference>
<evidence type="ECO:0000313" key="3">
    <source>
        <dbReference type="Proteomes" id="UP000245263"/>
    </source>
</evidence>
<dbReference type="Gene3D" id="3.40.50.1010">
    <property type="entry name" value="5'-nuclease"/>
    <property type="match status" value="1"/>
</dbReference>
<keyword evidence="3" id="KW-1185">Reference proteome</keyword>
<evidence type="ECO:0000259" key="1">
    <source>
        <dbReference type="Pfam" id="PF13638"/>
    </source>
</evidence>
<reference evidence="2 3" key="1">
    <citation type="submission" date="2021-08" db="EMBL/GenBank/DDBJ databases">
        <title>Complete genome sequence of Leptospira kobayashii strain E30.</title>
        <authorList>
            <person name="Nakao R."/>
            <person name="Nakamura S."/>
            <person name="Masuzawa T."/>
            <person name="Koizumi N."/>
        </authorList>
    </citation>
    <scope>NUCLEOTIDE SEQUENCE [LARGE SCALE GENOMIC DNA]</scope>
    <source>
        <strain evidence="2 3">E30</strain>
    </source>
</reference>
<proteinExistence type="predicted"/>
<protein>
    <recommendedName>
        <fullName evidence="1">PIN domain-containing protein</fullName>
    </recommendedName>
</protein>
<gene>
    <name evidence="2" type="ORF">LPTSP3_g31440</name>
</gene>
<dbReference type="Pfam" id="PF13638">
    <property type="entry name" value="PIN_4"/>
    <property type="match status" value="1"/>
</dbReference>
<name>A0ABM7UTG7_9LEPT</name>
<feature type="domain" description="PIN" evidence="1">
    <location>
        <begin position="141"/>
        <end position="280"/>
    </location>
</feature>
<dbReference type="InterPro" id="IPR002716">
    <property type="entry name" value="PIN_dom"/>
</dbReference>
<evidence type="ECO:0000313" key="2">
    <source>
        <dbReference type="EMBL" id="BDA80214.1"/>
    </source>
</evidence>
<dbReference type="Proteomes" id="UP000245263">
    <property type="component" value="Chromosome 1"/>
</dbReference>